<sequence length="75" mass="8589">MTGAERNLIAHLYKLGFTQTAIAKEVGVWPSTICRELRRGMVDQLNGATWEYYKTTRRKRHNTTLIICVPPMAPI</sequence>
<evidence type="ECO:0000313" key="3">
    <source>
        <dbReference type="Proteomes" id="UP000759273"/>
    </source>
</evidence>
<evidence type="ECO:0000259" key="1">
    <source>
        <dbReference type="Pfam" id="PF13936"/>
    </source>
</evidence>
<reference evidence="2" key="1">
    <citation type="submission" date="2021-02" db="EMBL/GenBank/DDBJ databases">
        <title>Infant gut strain persistence is associated with maternal origin, phylogeny, and functional potential including surface adhesion and iron acquisition.</title>
        <authorList>
            <person name="Lou Y.C."/>
        </authorList>
    </citation>
    <scope>NUCLEOTIDE SEQUENCE</scope>
    <source>
        <strain evidence="2">L3_101_000M1_dasL3_101_000M1_concoct_87</strain>
    </source>
</reference>
<dbReference type="Pfam" id="PF13936">
    <property type="entry name" value="HTH_38"/>
    <property type="match status" value="1"/>
</dbReference>
<name>A0A943DEG7_9FIRM</name>
<organism evidence="2 3">
    <name type="scientific">Subdoligranulum variabile</name>
    <dbReference type="NCBI Taxonomy" id="214851"/>
    <lineage>
        <taxon>Bacteria</taxon>
        <taxon>Bacillati</taxon>
        <taxon>Bacillota</taxon>
        <taxon>Clostridia</taxon>
        <taxon>Eubacteriales</taxon>
        <taxon>Oscillospiraceae</taxon>
        <taxon>Subdoligranulum</taxon>
    </lineage>
</organism>
<feature type="domain" description="Transposase IS30-like HTH" evidence="1">
    <location>
        <begin position="4"/>
        <end position="40"/>
    </location>
</feature>
<accession>A0A943DEG7</accession>
<evidence type="ECO:0000313" key="2">
    <source>
        <dbReference type="EMBL" id="MBS5333042.1"/>
    </source>
</evidence>
<protein>
    <submittedName>
        <fullName evidence="2">Helix-turn-helix domain-containing protein</fullName>
    </submittedName>
</protein>
<dbReference type="EMBL" id="JAGZGG010000028">
    <property type="protein sequence ID" value="MBS5333042.1"/>
    <property type="molecule type" value="Genomic_DNA"/>
</dbReference>
<gene>
    <name evidence="2" type="ORF">KHY36_11010</name>
</gene>
<dbReference type="AlphaFoldDB" id="A0A943DEG7"/>
<dbReference type="InterPro" id="IPR025246">
    <property type="entry name" value="IS30-like_HTH"/>
</dbReference>
<dbReference type="Proteomes" id="UP000759273">
    <property type="component" value="Unassembled WGS sequence"/>
</dbReference>
<dbReference type="Gene3D" id="1.10.10.60">
    <property type="entry name" value="Homeodomain-like"/>
    <property type="match status" value="1"/>
</dbReference>
<proteinExistence type="predicted"/>
<comment type="caution">
    <text evidence="2">The sequence shown here is derived from an EMBL/GenBank/DDBJ whole genome shotgun (WGS) entry which is preliminary data.</text>
</comment>